<sequence>MDVVLGGLHRLGTLPLARLLPAVLDRAVAPGLFRLGFHGALLLPLASLRLAPLGIRILLLPGLAGRLLAFAFGRRGRLPLLGIGVPHSRGRVGHRRSLPRAVELAVARRERRRRQAEEAAGAGKTLPVEAGQPRRALRELRVAAELLQAVPAVATNRRAVQHRYATKRAEVEPRRRAQQAGNVIAAGPALHRDHKEVQQSTSAPSKECPFLVVY</sequence>
<dbReference type="AlphaFoldDB" id="A0A0A9DWQ8"/>
<reference evidence="1" key="2">
    <citation type="journal article" date="2015" name="Data Brief">
        <title>Shoot transcriptome of the giant reed, Arundo donax.</title>
        <authorList>
            <person name="Barrero R.A."/>
            <person name="Guerrero F.D."/>
            <person name="Moolhuijzen P."/>
            <person name="Goolsby J.A."/>
            <person name="Tidwell J."/>
            <person name="Bellgard S.E."/>
            <person name="Bellgard M.I."/>
        </authorList>
    </citation>
    <scope>NUCLEOTIDE SEQUENCE</scope>
    <source>
        <tissue evidence="1">Shoot tissue taken approximately 20 cm above the soil surface</tissue>
    </source>
</reference>
<protein>
    <submittedName>
        <fullName evidence="1">Uncharacterized protein</fullName>
    </submittedName>
</protein>
<reference evidence="1" key="1">
    <citation type="submission" date="2014-09" db="EMBL/GenBank/DDBJ databases">
        <authorList>
            <person name="Magalhaes I.L.F."/>
            <person name="Oliveira U."/>
            <person name="Santos F.R."/>
            <person name="Vidigal T.H.D.A."/>
            <person name="Brescovit A.D."/>
            <person name="Santos A.J."/>
        </authorList>
    </citation>
    <scope>NUCLEOTIDE SEQUENCE</scope>
    <source>
        <tissue evidence="1">Shoot tissue taken approximately 20 cm above the soil surface</tissue>
    </source>
</reference>
<proteinExistence type="predicted"/>
<evidence type="ECO:0000313" key="1">
    <source>
        <dbReference type="EMBL" id="JAD91103.1"/>
    </source>
</evidence>
<dbReference type="EMBL" id="GBRH01206792">
    <property type="protein sequence ID" value="JAD91103.1"/>
    <property type="molecule type" value="Transcribed_RNA"/>
</dbReference>
<name>A0A0A9DWQ8_ARUDO</name>
<organism evidence="1">
    <name type="scientific">Arundo donax</name>
    <name type="common">Giant reed</name>
    <name type="synonym">Donax arundinaceus</name>
    <dbReference type="NCBI Taxonomy" id="35708"/>
    <lineage>
        <taxon>Eukaryota</taxon>
        <taxon>Viridiplantae</taxon>
        <taxon>Streptophyta</taxon>
        <taxon>Embryophyta</taxon>
        <taxon>Tracheophyta</taxon>
        <taxon>Spermatophyta</taxon>
        <taxon>Magnoliopsida</taxon>
        <taxon>Liliopsida</taxon>
        <taxon>Poales</taxon>
        <taxon>Poaceae</taxon>
        <taxon>PACMAD clade</taxon>
        <taxon>Arundinoideae</taxon>
        <taxon>Arundineae</taxon>
        <taxon>Arundo</taxon>
    </lineage>
</organism>
<accession>A0A0A9DWQ8</accession>